<dbReference type="InterPro" id="IPR011250">
    <property type="entry name" value="OMP/PagP_B-barrel"/>
</dbReference>
<accession>E1SPT2</accession>
<dbReference type="InterPro" id="IPR038081">
    <property type="entry name" value="CalX-like_sf"/>
</dbReference>
<dbReference type="HOGENOM" id="CLU_225908_0_0_6"/>
<keyword evidence="7" id="KW-0626">Porin</keyword>
<feature type="domain" description="Cadherin" evidence="12">
    <location>
        <begin position="999"/>
        <end position="1127"/>
    </location>
</feature>
<organism evidence="14 15">
    <name type="scientific">Ferrimonas balearica (strain DSM 9799 / CCM 4581 / KCTC 23876 / PAT)</name>
    <dbReference type="NCBI Taxonomy" id="550540"/>
    <lineage>
        <taxon>Bacteria</taxon>
        <taxon>Pseudomonadati</taxon>
        <taxon>Pseudomonadota</taxon>
        <taxon>Gammaproteobacteria</taxon>
        <taxon>Alteromonadales</taxon>
        <taxon>Ferrimonadaceae</taxon>
        <taxon>Ferrimonas</taxon>
    </lineage>
</organism>
<evidence type="ECO:0008006" key="16">
    <source>
        <dbReference type="Google" id="ProtNLM"/>
    </source>
</evidence>
<dbReference type="SUPFAM" id="SSF56925">
    <property type="entry name" value="OMPA-like"/>
    <property type="match status" value="1"/>
</dbReference>
<dbReference type="GO" id="GO:0046930">
    <property type="term" value="C:pore complex"/>
    <property type="evidence" value="ECO:0007669"/>
    <property type="project" value="UniProtKB-KW"/>
</dbReference>
<keyword evidence="15" id="KW-1185">Reference proteome</keyword>
<dbReference type="GO" id="GO:0006811">
    <property type="term" value="P:monoatomic ion transport"/>
    <property type="evidence" value="ECO:0007669"/>
    <property type="project" value="UniProtKB-KW"/>
</dbReference>
<dbReference type="PROSITE" id="PS51123">
    <property type="entry name" value="OMPA_2"/>
    <property type="match status" value="1"/>
</dbReference>
<evidence type="ECO:0000256" key="9">
    <source>
        <dbReference type="PROSITE-ProRule" id="PRU00473"/>
    </source>
</evidence>
<keyword evidence="2" id="KW-0813">Transport</keyword>
<keyword evidence="3" id="KW-1134">Transmembrane beta strand</keyword>
<dbReference type="Pfam" id="PF17963">
    <property type="entry name" value="Big_9"/>
    <property type="match status" value="19"/>
</dbReference>
<dbReference type="InterPro" id="IPR002126">
    <property type="entry name" value="Cadherin-like_dom"/>
</dbReference>
<gene>
    <name evidence="14" type="ordered locus">Fbal_0532</name>
</gene>
<keyword evidence="6" id="KW-0406">Ion transport</keyword>
<feature type="signal peptide" evidence="11">
    <location>
        <begin position="1"/>
        <end position="24"/>
    </location>
</feature>
<feature type="region of interest" description="Disordered" evidence="10">
    <location>
        <begin position="139"/>
        <end position="158"/>
    </location>
</feature>
<name>E1SPT2_FERBD</name>
<dbReference type="GO" id="GO:0005509">
    <property type="term" value="F:calcium ion binding"/>
    <property type="evidence" value="ECO:0007669"/>
    <property type="project" value="InterPro"/>
</dbReference>
<evidence type="ECO:0000313" key="14">
    <source>
        <dbReference type="EMBL" id="ADN74746.1"/>
    </source>
</evidence>
<sequence>MATDWQKRHGLVLCAALFSFELSAAPIVLNGPSSGWIPVLAGARFDPIDDEQAQTTGLDLVGDAQHPQFYTVYDDNNSVDESDDVVAYRFRVGSGNDSNVYLMGVDSDGDAVLDIFIAGSGKEGKIYIWGSDDKKNIPAGRVANDGPSTTTIDTKNPPYEIATDPQNYSLNPVSSVDSDASTTDFGPLDGEDHFVSFTLPFSAIKSALNSVKGQVVSKDTTLRYVVFSLNQTNSINGDFSGINDKDPGVYDKTYEELGLFVPVAPDYVPPSNEAPIAVADTASTLEDSSVLVDVLIGDSDPDGDPLTIIGFTQPAFGIVTQEGEQLRYAPSLNFHGNDSFTYTISDDGGLSHSAAVAITVTPVNDAPMANYVEKTIAEGASLVVAMAELGSDVDGDALTLALGALPEGWNHTVTASSVTIVPPVDFNGSQNIGFTVTDPAGLSDGNTIKVIVTPVNDAPVAMDDSTRTSEETAVNIDVTANDSDVDGDALRVESISNLDPAKGSATFSGGTITFTPAQDVTGEVSFSYTVTDGAVGAAGLTDTATVTVTIDPVNDAPVAMNDSVRTAEETAVNIDVTGNDSDADGDALRVESISNLDPAKGSATFSGGTITFTPAKDETGEVSFSYTVTDGAVGATGLTDTATVTVTIDPVNDAPQANDLSRTIEAGASLTVPVSELAKDADGDALDFTFVTLPQGWTAKVEGGNVVVTPVADFSGSQGVEFTVADPSGAQASATITITVNRVNEAPVANNISRTIAEDSSLTVAVSVLASDPDGDAFELTFSTLPQGWVAKVEGGNVVVTPPTDFNGSEPIPFTVTDPSGAEAAAVITVTVEPGNDAPVAVDDTATTTEDTPVAIDILRNDSDVDGDALYFNGVTGLAADKGRADFANGVLTFTPAAHVFGEIRFDYTISDGDNGQTDSASVTVTVDPVNDAPVAVADSTTTEVGSPVVIPVLDNDSDVDGDALKVISVVLGDPAQGSVSFSDNSITFTPAAGFIGNASLTYTIADPSGAEASANVSVQVVAADSEPVAVDDEASVNEDESVQIRVLNNDSHGGAGLNPASVQVVDAPLHGEVSVDVGSGVITYRPTENYDGSDSFTYQVQDNGERVSAPATVRIEVLPVNDAPVAVNDTFDVTEDGEVLLTLLNNDSDPDSGDAPQQDSIEFLSQPEQGTLTLRDGQWYFQPEANQTASVEFEYRVADGEGVYSDGARVFVRIEAVNDAPVARADEASTDEDTALLLDLLTNDEDVDGQLLPGQIEITVPPTSGTVSQDSEGNWYYTPNPNASGQDSFEYRLVDEEGLASESVVVTVTINAVNDIPVANDDAVTLAEDGDFAINVLGNDEDIDGVLLAASVTVVAQPEHGTVELDRTTGLLRYQAGDNYFGEDRFQYRVQDDAGAWSNDATVVVTISAVNDAPLANADRVEMDEDQGTTLNLLGNDQDVDGRLDPTSIELKDLPESIRVEVQADGSLQISPAQDFSGEVTFSYRVADDEGEYSDWALITVVVRAQNDAPVAVADRFELDEGGVLQASVTDNDFDVDGDAFSAQLVSQPQYGAVTLQSDGSFRYQHDGGEQTQDRFEYQIHDGEFDSAPVTVTLDIRALNDAPVAQADAVSTREDESVAIAVLANDSDADGDPLTVAVTVAPKLGTADVVEGLIHYQPQPNRSGVDSLSYQISDGKGGVATAQVTIEIRAVNDAPVANDDVAETAEDQAVSIDVLSNDSDLDGDTLSLSLVNQPARGEVQLSAGQVRYQPEPNDHGEVTFRYAIDDGNGGRDEAQVRVVVVPVNDPPVANDDWTATSVRQPVVIAVLDNDVDVDGDALVVVNASVDYGQVEVLADQTLRFTPQPDRLEASRISYRISDGKGGESSALVQVMVDSDNRAPVAQDDEVILANGQWQARIAVLDNDSDPDGDALTVIGAAGGYGEVMIEANQLVWQGDSNMPGSVIIEYRISDGFGGEDSAIVQLLSDDALRPVVTAPAPVWVDAEALFTKVDLGTATAVDRFGTPLPVSLVDGVPFFQPGENTALWEACDDEGRCGTAPQKVYVRPLVSLAKDQVVLEGREVEVEVVMNGPHYQYPVVVPYTLSGTVDDSEHTLVEGELLIESGTSALLTFETLEDGVAEADETLVVHLDPSVNPGNKRDHQVTITEGNLPPELALSAAQDGEPRLVASQELGMMVIAATLTDPNAGDQHQWQWHHDSILADLDVTEERFEFDPAEVDPGLYTLTVEAWDQAGLTDITSITIEVVAALAPLEPGADSDGDLIPDLDEGYVDRDFDGIPDYRDQVVDECNVLPETGDNWDGYIVEADPAVCLRIGRYTTNGASGGAQVLAQDIGTARNDLVEDTEATNVGGIFDFIAYKLPEAGQSVQVVLPQRLAIPANAVYRKFLPEEGWVTLIEDGDNRLHSAPGEPGFCPPPGGDVWTPGLNEGHWCVQVTLEDGGRYDADALRNGSVTDPGGVAVMLNNNRPPLANGDVARVRDGKRIVIPVLDNDSDPDVDPLRIVAVSAALGEVSINDDQTLDYRAPLGYLGADTLSYSISDGQGGSAQANVAVDVYLNRGPLAVNDVAELYNNDTALVSVMSNDSDADGDTLQLVSASVDIGSVTVEANGQLRYQPPQDYIGPALATYTITDGEGGEASAEVQFSVLGKQLVKTEGGSSGSLNAIGLALLALLALGRRRVLPWLALVLGASAPALAEEKPLDPLKPWFVTGNLSWASSDVSTSDLNRDLADAGLNAQVLSLDKERLGWGVGLGYRVTERWFVEAGYLNIDEVDLTIEGVFQDPATFFDAVEHVYPESGHGPYAQLGYRLPLSERWGLTGKVGAFFWEGDYESVALNTGMGTGSDNPDGTDLLYGVTLDYRVSRDWLASLQLQRVEFDRYPAMLLGFNLSYHFGGSAAPAPVLAPVPVDSDGDGVIDPQDACPDTPMTHAVDGRGCTLWRTEAMELELVLLFANDSATIPATYDVVLQNLSEQLAPLADYQVVIEGHASAPASSRYNLSLSERRAQAVGEALNQRGVESANITYVARGEEMPAVAGNTEHAYGQNRRAVVMVSFTEKTPVPRP</sequence>
<dbReference type="PROSITE" id="PS50268">
    <property type="entry name" value="CADHERIN_2"/>
    <property type="match status" value="1"/>
</dbReference>
<keyword evidence="5 11" id="KW-0732">Signal</keyword>
<dbReference type="eggNOG" id="COG1470">
    <property type="taxonomic scope" value="Bacteria"/>
</dbReference>
<dbReference type="PANTHER" id="PTHR34720">
    <property type="entry name" value="MICROCYSTIN DEPENDENT PROTEIN"/>
    <property type="match status" value="1"/>
</dbReference>
<dbReference type="EMBL" id="CP002209">
    <property type="protein sequence ID" value="ADN74746.1"/>
    <property type="molecule type" value="Genomic_DNA"/>
</dbReference>
<evidence type="ECO:0000256" key="5">
    <source>
        <dbReference type="ARBA" id="ARBA00022729"/>
    </source>
</evidence>
<comment type="subcellular location">
    <subcellularLocation>
        <location evidence="1">Cell outer membrane</location>
        <topology evidence="1">Multi-pass membrane protein</topology>
    </subcellularLocation>
</comment>
<dbReference type="Pfam" id="PF00691">
    <property type="entry name" value="OmpA"/>
    <property type="match status" value="1"/>
</dbReference>
<evidence type="ECO:0000256" key="2">
    <source>
        <dbReference type="ARBA" id="ARBA00022448"/>
    </source>
</evidence>
<dbReference type="eggNOG" id="COG3637">
    <property type="taxonomic scope" value="Bacteria"/>
</dbReference>
<feature type="domain" description="OmpA-like" evidence="13">
    <location>
        <begin position="2934"/>
        <end position="3051"/>
    </location>
</feature>
<dbReference type="GO" id="GO:0009279">
    <property type="term" value="C:cell outer membrane"/>
    <property type="evidence" value="ECO:0007669"/>
    <property type="project" value="UniProtKB-SubCell"/>
</dbReference>
<dbReference type="InterPro" id="IPR036737">
    <property type="entry name" value="OmpA-like_sf"/>
</dbReference>
<evidence type="ECO:0000259" key="13">
    <source>
        <dbReference type="PROSITE" id="PS51123"/>
    </source>
</evidence>
<dbReference type="Gene3D" id="2.60.40.2810">
    <property type="match status" value="9"/>
</dbReference>
<dbReference type="InterPro" id="IPR040853">
    <property type="entry name" value="RapA2_cadherin-like"/>
</dbReference>
<evidence type="ECO:0000256" key="1">
    <source>
        <dbReference type="ARBA" id="ARBA00004571"/>
    </source>
</evidence>
<evidence type="ECO:0000256" key="4">
    <source>
        <dbReference type="ARBA" id="ARBA00022692"/>
    </source>
</evidence>
<evidence type="ECO:0000256" key="10">
    <source>
        <dbReference type="SAM" id="MobiDB-lite"/>
    </source>
</evidence>
<dbReference type="SUPFAM" id="SSF103088">
    <property type="entry name" value="OmpA-like"/>
    <property type="match status" value="1"/>
</dbReference>
<dbReference type="NCBIfam" id="NF012211">
    <property type="entry name" value="tand_rpt_95"/>
    <property type="match status" value="19"/>
</dbReference>
<dbReference type="SUPFAM" id="SSF141072">
    <property type="entry name" value="CalX-like"/>
    <property type="match status" value="1"/>
</dbReference>
<keyword evidence="4" id="KW-0812">Transmembrane</keyword>
<dbReference type="InterPro" id="IPR027385">
    <property type="entry name" value="Beta-barrel_OMP"/>
</dbReference>
<dbReference type="GO" id="GO:0015288">
    <property type="term" value="F:porin activity"/>
    <property type="evidence" value="ECO:0007669"/>
    <property type="project" value="UniProtKB-KW"/>
</dbReference>
<dbReference type="PANTHER" id="PTHR34720:SF9">
    <property type="entry name" value="BLR4714 PROTEIN"/>
    <property type="match status" value="1"/>
</dbReference>
<evidence type="ECO:0000256" key="7">
    <source>
        <dbReference type="ARBA" id="ARBA00023114"/>
    </source>
</evidence>
<evidence type="ECO:0000313" key="15">
    <source>
        <dbReference type="Proteomes" id="UP000006683"/>
    </source>
</evidence>
<dbReference type="OrthoDB" id="9805832at2"/>
<evidence type="ECO:0000259" key="12">
    <source>
        <dbReference type="PROSITE" id="PS50268"/>
    </source>
</evidence>
<reference evidence="14 15" key="1">
    <citation type="journal article" date="2010" name="Stand. Genomic Sci.">
        <title>Complete genome sequence of Ferrimonas balearica type strain (PAT).</title>
        <authorList>
            <person name="Nolan M."/>
            <person name="Sikorski J."/>
            <person name="Davenport K."/>
            <person name="Lucas S."/>
            <person name="Glavina Del Rio T."/>
            <person name="Tice H."/>
            <person name="Cheng J."/>
            <person name="Goodwin L."/>
            <person name="Pitluck S."/>
            <person name="Liolios K."/>
            <person name="Ivanova N."/>
            <person name="Mavromatis K."/>
            <person name="Ovchinnikova G."/>
            <person name="Pati A."/>
            <person name="Chen A."/>
            <person name="Palaniappan K."/>
            <person name="Land M."/>
            <person name="Hauser L."/>
            <person name="Chang Y."/>
            <person name="Jeffries C."/>
            <person name="Tapia R."/>
            <person name="Brettin T."/>
            <person name="Detter J."/>
            <person name="Han C."/>
            <person name="Yasawong M."/>
            <person name="Rohde M."/>
            <person name="Tindall B."/>
            <person name="Goker M."/>
            <person name="Woyke T."/>
            <person name="Bristow J."/>
            <person name="Eisen J."/>
            <person name="Markowitz V."/>
            <person name="Hugenholtz P."/>
            <person name="Kyrpides N."/>
            <person name="Klenk H."/>
            <person name="Lapidus A."/>
        </authorList>
    </citation>
    <scope>NUCLEOTIDE SEQUENCE [LARGE SCALE GENOMIC DNA]</scope>
    <source>
        <strain evidence="15">DSM 9799 / CCM 4581 / KCTC 23876 / PAT</strain>
    </source>
</reference>
<dbReference type="Gene3D" id="2.60.40.10">
    <property type="entry name" value="Immunoglobulins"/>
    <property type="match status" value="1"/>
</dbReference>
<dbReference type="Gene3D" id="2.60.40.3440">
    <property type="match status" value="6"/>
</dbReference>
<evidence type="ECO:0000256" key="6">
    <source>
        <dbReference type="ARBA" id="ARBA00023065"/>
    </source>
</evidence>
<dbReference type="Proteomes" id="UP000006683">
    <property type="component" value="Chromosome"/>
</dbReference>
<protein>
    <recommendedName>
        <fullName evidence="16">Outer membrane adhesin like protein</fullName>
    </recommendedName>
</protein>
<dbReference type="NCBIfam" id="TIGR01965">
    <property type="entry name" value="VCBS_repeat"/>
    <property type="match status" value="1"/>
</dbReference>
<feature type="chain" id="PRO_5003151010" description="Outer membrane adhesin like protein" evidence="11">
    <location>
        <begin position="25"/>
        <end position="3058"/>
    </location>
</feature>
<dbReference type="CDD" id="cd07185">
    <property type="entry name" value="OmpA_C-like"/>
    <property type="match status" value="1"/>
</dbReference>
<evidence type="ECO:0000256" key="11">
    <source>
        <dbReference type="SAM" id="SignalP"/>
    </source>
</evidence>
<dbReference type="eggNOG" id="COG2885">
    <property type="taxonomic scope" value="Bacteria"/>
</dbReference>
<dbReference type="InterPro" id="IPR053784">
    <property type="entry name" value="Choice_anch_U_dom"/>
</dbReference>
<dbReference type="Gene3D" id="3.30.1330.60">
    <property type="entry name" value="OmpA-like domain"/>
    <property type="match status" value="1"/>
</dbReference>
<dbReference type="STRING" id="550540.Fbal_0532"/>
<dbReference type="Gene3D" id="2.40.160.20">
    <property type="match status" value="1"/>
</dbReference>
<dbReference type="GO" id="GO:0007156">
    <property type="term" value="P:homophilic cell adhesion via plasma membrane adhesion molecules"/>
    <property type="evidence" value="ECO:0007669"/>
    <property type="project" value="InterPro"/>
</dbReference>
<dbReference type="RefSeq" id="WP_013344052.1">
    <property type="nucleotide sequence ID" value="NC_014541.1"/>
</dbReference>
<dbReference type="PRINTS" id="PR01021">
    <property type="entry name" value="OMPADOMAIN"/>
</dbReference>
<dbReference type="eggNOG" id="COG0824">
    <property type="taxonomic scope" value="Bacteria"/>
</dbReference>
<proteinExistence type="predicted"/>
<evidence type="ECO:0000256" key="8">
    <source>
        <dbReference type="ARBA" id="ARBA00023136"/>
    </source>
</evidence>
<dbReference type="Pfam" id="PF17803">
    <property type="entry name" value="Cadherin_4"/>
    <property type="match status" value="1"/>
</dbReference>
<dbReference type="InterPro" id="IPR013783">
    <property type="entry name" value="Ig-like_fold"/>
</dbReference>
<dbReference type="InterPro" id="IPR006664">
    <property type="entry name" value="OMP_bac"/>
</dbReference>
<dbReference type="KEGG" id="fbl:Fbal_0532"/>
<dbReference type="GeneID" id="67184108"/>
<dbReference type="NCBIfam" id="NF041766">
    <property type="entry name" value="choice_anch_U"/>
    <property type="match status" value="1"/>
</dbReference>
<keyword evidence="8 9" id="KW-0472">Membrane</keyword>
<dbReference type="Pfam" id="PF13505">
    <property type="entry name" value="OMP_b-brl"/>
    <property type="match status" value="1"/>
</dbReference>
<evidence type="ECO:0000256" key="3">
    <source>
        <dbReference type="ARBA" id="ARBA00022452"/>
    </source>
</evidence>
<dbReference type="InterPro" id="IPR006665">
    <property type="entry name" value="OmpA-like"/>
</dbReference>
<dbReference type="InterPro" id="IPR010221">
    <property type="entry name" value="VCBS_dom"/>
</dbReference>